<proteinExistence type="predicted"/>
<accession>A0A4C1Y2U7</accession>
<dbReference type="EMBL" id="BGZK01001067">
    <property type="protein sequence ID" value="GBP70236.1"/>
    <property type="molecule type" value="Genomic_DNA"/>
</dbReference>
<organism evidence="1 2">
    <name type="scientific">Eumeta variegata</name>
    <name type="common">Bagworm moth</name>
    <name type="synonym">Eumeta japonica</name>
    <dbReference type="NCBI Taxonomy" id="151549"/>
    <lineage>
        <taxon>Eukaryota</taxon>
        <taxon>Metazoa</taxon>
        <taxon>Ecdysozoa</taxon>
        <taxon>Arthropoda</taxon>
        <taxon>Hexapoda</taxon>
        <taxon>Insecta</taxon>
        <taxon>Pterygota</taxon>
        <taxon>Neoptera</taxon>
        <taxon>Endopterygota</taxon>
        <taxon>Lepidoptera</taxon>
        <taxon>Glossata</taxon>
        <taxon>Ditrysia</taxon>
        <taxon>Tineoidea</taxon>
        <taxon>Psychidae</taxon>
        <taxon>Oiketicinae</taxon>
        <taxon>Eumeta</taxon>
    </lineage>
</organism>
<keyword evidence="2" id="KW-1185">Reference proteome</keyword>
<sequence>MVQAKSLATRFGRQIKPSVPDVDIKLVAVLVSSPQPAPGEPGELRRSLLHTVAGVLLRACVSTRACVRLNINTGTGYEVASKDGPSCPAMASRFLDYNELRFGIRPLDGRGAEFGSFRVLTSNPGYLCTRMGLIKRIGRNRARCVIEVTCGAHYGKKWALETKFKQYVKDRRNRLVHTTVQTKANFEQTFLPVTQRFEMLFKLHQNMCVCK</sequence>
<protein>
    <submittedName>
        <fullName evidence="1">Uncharacterized protein</fullName>
    </submittedName>
</protein>
<dbReference type="AlphaFoldDB" id="A0A4C1Y2U7"/>
<name>A0A4C1Y2U7_EUMVA</name>
<gene>
    <name evidence="1" type="ORF">EVAR_7503_1</name>
</gene>
<dbReference type="Proteomes" id="UP000299102">
    <property type="component" value="Unassembled WGS sequence"/>
</dbReference>
<evidence type="ECO:0000313" key="1">
    <source>
        <dbReference type="EMBL" id="GBP70236.1"/>
    </source>
</evidence>
<evidence type="ECO:0000313" key="2">
    <source>
        <dbReference type="Proteomes" id="UP000299102"/>
    </source>
</evidence>
<reference evidence="1 2" key="1">
    <citation type="journal article" date="2019" name="Commun. Biol.">
        <title>The bagworm genome reveals a unique fibroin gene that provides high tensile strength.</title>
        <authorList>
            <person name="Kono N."/>
            <person name="Nakamura H."/>
            <person name="Ohtoshi R."/>
            <person name="Tomita M."/>
            <person name="Numata K."/>
            <person name="Arakawa K."/>
        </authorList>
    </citation>
    <scope>NUCLEOTIDE SEQUENCE [LARGE SCALE GENOMIC DNA]</scope>
</reference>
<comment type="caution">
    <text evidence="1">The sequence shown here is derived from an EMBL/GenBank/DDBJ whole genome shotgun (WGS) entry which is preliminary data.</text>
</comment>